<accession>A0A5E6M8C5</accession>
<evidence type="ECO:0000256" key="1">
    <source>
        <dbReference type="SAM" id="MobiDB-lite"/>
    </source>
</evidence>
<organism evidence="2 3">
    <name type="scientific">Methylacidimicrobium cyclopophantes</name>
    <dbReference type="NCBI Taxonomy" id="1041766"/>
    <lineage>
        <taxon>Bacteria</taxon>
        <taxon>Pseudomonadati</taxon>
        <taxon>Verrucomicrobiota</taxon>
        <taxon>Methylacidimicrobium</taxon>
    </lineage>
</organism>
<dbReference type="AlphaFoldDB" id="A0A5E6M8C5"/>
<evidence type="ECO:0000313" key="2">
    <source>
        <dbReference type="EMBL" id="VVM05487.1"/>
    </source>
</evidence>
<feature type="region of interest" description="Disordered" evidence="1">
    <location>
        <begin position="127"/>
        <end position="166"/>
    </location>
</feature>
<gene>
    <name evidence="2" type="ORF">MAMC_00619</name>
</gene>
<protein>
    <submittedName>
        <fullName evidence="2">Uncharacterized protein</fullName>
    </submittedName>
</protein>
<dbReference type="EMBL" id="CABFUZ020000089">
    <property type="protein sequence ID" value="VVM05487.1"/>
    <property type="molecule type" value="Genomic_DNA"/>
</dbReference>
<evidence type="ECO:0000313" key="3">
    <source>
        <dbReference type="Proteomes" id="UP000381693"/>
    </source>
</evidence>
<reference evidence="2" key="1">
    <citation type="submission" date="2019-09" db="EMBL/GenBank/DDBJ databases">
        <authorList>
            <person name="Cremers G."/>
        </authorList>
    </citation>
    <scope>NUCLEOTIDE SEQUENCE [LARGE SCALE GENOMIC DNA]</scope>
    <source>
        <strain evidence="2">3B</strain>
    </source>
</reference>
<dbReference type="Proteomes" id="UP000381693">
    <property type="component" value="Unassembled WGS sequence"/>
</dbReference>
<comment type="caution">
    <text evidence="2">The sequence shown here is derived from an EMBL/GenBank/DDBJ whole genome shotgun (WGS) entry which is preliminary data.</text>
</comment>
<name>A0A5E6M8C5_9BACT</name>
<proteinExistence type="predicted"/>
<sequence length="203" mass="21889">MRLVPEGASKPLLPFRVHRDPHAERMGKASKTEGASFLRGCTANVDRLTKIRGDASCRENGASPRSKAEHGGADARAKHCRIGCGCQQLQGVVVGRKSHWKKGSGVGIQTPLESGTSIGQFIPKTPYGHSIPRPDRPTHGPRSKVGRGSWGKAPVLRYPPPEGRSGAAARAALYPAAQRVGRQRVDEKVLLAYATLRPIPDRR</sequence>
<feature type="region of interest" description="Disordered" evidence="1">
    <location>
        <begin position="102"/>
        <end position="121"/>
    </location>
</feature>
<keyword evidence="3" id="KW-1185">Reference proteome</keyword>